<feature type="transmembrane region" description="Helical" evidence="1">
    <location>
        <begin position="52"/>
        <end position="73"/>
    </location>
</feature>
<gene>
    <name evidence="2" type="ORF">GJQ69_09520</name>
</gene>
<dbReference type="Proteomes" id="UP000501316">
    <property type="component" value="Chromosome"/>
</dbReference>
<name>A0A859DWM7_9FIRM</name>
<reference evidence="2 3" key="1">
    <citation type="submission" date="2019-11" db="EMBL/GenBank/DDBJ databases">
        <authorList>
            <person name="Ren C."/>
            <person name="Wang H."/>
            <person name="Xu Y."/>
        </authorList>
    </citation>
    <scope>NUCLEOTIDE SEQUENCE [LARGE SCALE GENOMIC DNA]</scope>
    <source>
        <strain evidence="2 3">LBM 19010</strain>
    </source>
</reference>
<accession>A0A859DWM7</accession>
<evidence type="ECO:0000256" key="1">
    <source>
        <dbReference type="SAM" id="Phobius"/>
    </source>
</evidence>
<evidence type="ECO:0000313" key="2">
    <source>
        <dbReference type="EMBL" id="QKN24693.1"/>
    </source>
</evidence>
<keyword evidence="1" id="KW-0472">Membrane</keyword>
<dbReference type="EMBL" id="CP046051">
    <property type="protein sequence ID" value="QKN24693.1"/>
    <property type="molecule type" value="Genomic_DNA"/>
</dbReference>
<keyword evidence="1" id="KW-1133">Transmembrane helix</keyword>
<dbReference type="KEGG" id="clf:GJQ69_09520"/>
<sequence length="119" mass="13232">MNGCIYVGLLLLAASLLLNTFFHPQVQKSRSLCLLLALTGGMSVILQQDSAGLAAVEAVLGLVLIGCTVLSLLTERHDRRAAQITRRRRAERQCWEEERLQEDLAMVERELENVTENVA</sequence>
<organism evidence="2 3">
    <name type="scientific">Caproicibacterium lactatifermentans</name>
    <dbReference type="NCBI Taxonomy" id="2666138"/>
    <lineage>
        <taxon>Bacteria</taxon>
        <taxon>Bacillati</taxon>
        <taxon>Bacillota</taxon>
        <taxon>Clostridia</taxon>
        <taxon>Eubacteriales</taxon>
        <taxon>Oscillospiraceae</taxon>
        <taxon>Caproicibacterium</taxon>
    </lineage>
</organism>
<proteinExistence type="predicted"/>
<dbReference type="RefSeq" id="WP_174193603.1">
    <property type="nucleotide sequence ID" value="NZ_CP046051.1"/>
</dbReference>
<protein>
    <submittedName>
        <fullName evidence="2">Uncharacterized protein</fullName>
    </submittedName>
</protein>
<feature type="transmembrane region" description="Helical" evidence="1">
    <location>
        <begin position="29"/>
        <end position="46"/>
    </location>
</feature>
<dbReference type="AlphaFoldDB" id="A0A859DWM7"/>
<keyword evidence="1" id="KW-0812">Transmembrane</keyword>
<evidence type="ECO:0000313" key="3">
    <source>
        <dbReference type="Proteomes" id="UP000501316"/>
    </source>
</evidence>
<feature type="transmembrane region" description="Helical" evidence="1">
    <location>
        <begin position="6"/>
        <end position="22"/>
    </location>
</feature>